<reference evidence="4" key="2">
    <citation type="journal article" date="2018" name="Plant J.">
        <title>The Sorghum bicolor reference genome: improved assembly, gene annotations, a transcriptome atlas, and signatures of genome organization.</title>
        <authorList>
            <person name="McCormick R.F."/>
            <person name="Truong S.K."/>
            <person name="Sreedasyam A."/>
            <person name="Jenkins J."/>
            <person name="Shu S."/>
            <person name="Sims D."/>
            <person name="Kennedy M."/>
            <person name="Amirebrahimi M."/>
            <person name="Weers B.D."/>
            <person name="McKinley B."/>
            <person name="Mattison A."/>
            <person name="Morishige D.T."/>
            <person name="Grimwood J."/>
            <person name="Schmutz J."/>
            <person name="Mullet J.E."/>
        </authorList>
    </citation>
    <scope>NUCLEOTIDE SEQUENCE [LARGE SCALE GENOMIC DNA]</scope>
    <source>
        <strain evidence="4">cv. BTx623</strain>
    </source>
</reference>
<dbReference type="InParanoid" id="A0A1W0VSX8"/>
<keyword evidence="4" id="KW-1185">Reference proteome</keyword>
<dbReference type="Pfam" id="PF04195">
    <property type="entry name" value="Transposase_28"/>
    <property type="match status" value="1"/>
</dbReference>
<dbReference type="Proteomes" id="UP000000768">
    <property type="component" value="Chromosome 10"/>
</dbReference>
<feature type="region of interest" description="Disordered" evidence="1">
    <location>
        <begin position="443"/>
        <end position="466"/>
    </location>
</feature>
<organism evidence="3 4">
    <name type="scientific">Sorghum bicolor</name>
    <name type="common">Sorghum</name>
    <name type="synonym">Sorghum vulgare</name>
    <dbReference type="NCBI Taxonomy" id="4558"/>
    <lineage>
        <taxon>Eukaryota</taxon>
        <taxon>Viridiplantae</taxon>
        <taxon>Streptophyta</taxon>
        <taxon>Embryophyta</taxon>
        <taxon>Tracheophyta</taxon>
        <taxon>Spermatophyta</taxon>
        <taxon>Magnoliopsida</taxon>
        <taxon>Liliopsida</taxon>
        <taxon>Poales</taxon>
        <taxon>Poaceae</taxon>
        <taxon>PACMAD clade</taxon>
        <taxon>Panicoideae</taxon>
        <taxon>Andropogonodae</taxon>
        <taxon>Andropogoneae</taxon>
        <taxon>Sorghinae</taxon>
        <taxon>Sorghum</taxon>
    </lineage>
</organism>
<dbReference type="PANTHER" id="PTHR33026:SF7">
    <property type="entry name" value="OS03G0100275 PROTEIN"/>
    <property type="match status" value="1"/>
</dbReference>
<proteinExistence type="predicted"/>
<gene>
    <name evidence="3" type="ORF">SORBI_3010G139550</name>
</gene>
<dbReference type="PANTHER" id="PTHR33026">
    <property type="entry name" value="OS06G0360600 PROTEIN"/>
    <property type="match status" value="1"/>
</dbReference>
<evidence type="ECO:0000313" key="4">
    <source>
        <dbReference type="Proteomes" id="UP000000768"/>
    </source>
</evidence>
<dbReference type="OMA" id="HANIQLT"/>
<dbReference type="InterPro" id="IPR007321">
    <property type="entry name" value="Transposase_28"/>
</dbReference>
<feature type="region of interest" description="Disordered" evidence="1">
    <location>
        <begin position="260"/>
        <end position="360"/>
    </location>
</feature>
<evidence type="ECO:0000313" key="3">
    <source>
        <dbReference type="EMBL" id="OQU76382.1"/>
    </source>
</evidence>
<feature type="compositionally biased region" description="Low complexity" evidence="1">
    <location>
        <begin position="264"/>
        <end position="275"/>
    </location>
</feature>
<feature type="domain" description="Transposase (putative) gypsy type" evidence="2">
    <location>
        <begin position="49"/>
        <end position="97"/>
    </location>
</feature>
<accession>A0A1W0VSX8</accession>
<sequence length="466" mass="52013">MAKEWKKSRSSVRSLNDLVGMGLLHGQELGGWRAPEGESYPDLRAGEIVVFEDYFKRGFGVPVHPFLQGLLLYYEIGICNLHPNSILLISTFIHLKKGAVGGSKIGGGVYLNLRDGMKNRYLNCPWNTSLTEWYKKWFYVREEPGSSTFCNVGYIPEKRVSWIDRPEFAGQVEELMKLIDWSRLDGLGVVGNFICRRVMPCQKRVHSAYEYAGSQDPTRMSPEVLEKTEVQQLLNELFNFAYNSFVRSGDWVQAFKLGRPAPKHPASAKAAASTPTRDEEATRTPPPSNVVEEEDKAPTPPPAEERGVPTPPWAGASSPAGSPGLDQGLVMPATTAGGSAANEETQAASDDDVEEIEGRPRDGRQHVYVWRQRGDHFIRHEELAETEEAARVEHAAKRLVDEVKVNGPLRCSILMCDVPGFNMYSSCRVLYLQTWRRRLHASGRRRSSSAKSLPGRWSPGAEPARS</sequence>
<protein>
    <recommendedName>
        <fullName evidence="2">Transposase (putative) gypsy type domain-containing protein</fullName>
    </recommendedName>
</protein>
<reference evidence="3 4" key="1">
    <citation type="journal article" date="2009" name="Nature">
        <title>The Sorghum bicolor genome and the diversification of grasses.</title>
        <authorList>
            <person name="Paterson A.H."/>
            <person name="Bowers J.E."/>
            <person name="Bruggmann R."/>
            <person name="Dubchak I."/>
            <person name="Grimwood J."/>
            <person name="Gundlach H."/>
            <person name="Haberer G."/>
            <person name="Hellsten U."/>
            <person name="Mitros T."/>
            <person name="Poliakov A."/>
            <person name="Schmutz J."/>
            <person name="Spannagl M."/>
            <person name="Tang H."/>
            <person name="Wang X."/>
            <person name="Wicker T."/>
            <person name="Bharti A.K."/>
            <person name="Chapman J."/>
            <person name="Feltus F.A."/>
            <person name="Gowik U."/>
            <person name="Grigoriev I.V."/>
            <person name="Lyons E."/>
            <person name="Maher C.A."/>
            <person name="Martis M."/>
            <person name="Narechania A."/>
            <person name="Otillar R.P."/>
            <person name="Penning B.W."/>
            <person name="Salamov A.A."/>
            <person name="Wang Y."/>
            <person name="Zhang L."/>
            <person name="Carpita N.C."/>
            <person name="Freeling M."/>
            <person name="Gingle A.R."/>
            <person name="Hash C.T."/>
            <person name="Keller B."/>
            <person name="Klein P."/>
            <person name="Kresovich S."/>
            <person name="McCann M.C."/>
            <person name="Ming R."/>
            <person name="Peterson D.G."/>
            <person name="Mehboob-ur-Rahman"/>
            <person name="Ware D."/>
            <person name="Westhoff P."/>
            <person name="Mayer K.F."/>
            <person name="Messing J."/>
            <person name="Rokhsar D.S."/>
        </authorList>
    </citation>
    <scope>NUCLEOTIDE SEQUENCE [LARGE SCALE GENOMIC DNA]</scope>
    <source>
        <strain evidence="4">cv. BTx623</strain>
    </source>
</reference>
<dbReference type="EMBL" id="CM000769">
    <property type="protein sequence ID" value="OQU76382.1"/>
    <property type="molecule type" value="Genomic_DNA"/>
</dbReference>
<dbReference type="AlphaFoldDB" id="A0A1W0VSX8"/>
<dbReference type="Gramene" id="OQU76382">
    <property type="protein sequence ID" value="OQU76382"/>
    <property type="gene ID" value="SORBI_3010G139550"/>
</dbReference>
<name>A0A1W0VSX8_SORBI</name>
<evidence type="ECO:0000259" key="2">
    <source>
        <dbReference type="Pfam" id="PF04195"/>
    </source>
</evidence>
<evidence type="ECO:0000256" key="1">
    <source>
        <dbReference type="SAM" id="MobiDB-lite"/>
    </source>
</evidence>